<dbReference type="PANTHER" id="PTHR12599">
    <property type="entry name" value="PTERIN-4-ALPHA-CARBINOLAMINE DEHYDRATASE"/>
    <property type="match status" value="1"/>
</dbReference>
<gene>
    <name evidence="6" type="ORF">RJ641_017979</name>
</gene>
<evidence type="ECO:0000313" key="6">
    <source>
        <dbReference type="EMBL" id="KAK6917228.1"/>
    </source>
</evidence>
<dbReference type="Proteomes" id="UP001370490">
    <property type="component" value="Unassembled WGS sequence"/>
</dbReference>
<protein>
    <recommendedName>
        <fullName evidence="3">4a-hydroxytetrahydrobiopterin dehydratase</fullName>
        <ecNumber evidence="3">4.2.1.96</ecNumber>
    </recommendedName>
    <alternativeName>
        <fullName evidence="5">4-alpha-hydroxy-tetrahydropterin dehydratase</fullName>
    </alternativeName>
</protein>
<dbReference type="Gene3D" id="3.30.1360.20">
    <property type="entry name" value="Transcriptional coactivator/pterin dehydratase"/>
    <property type="match status" value="1"/>
</dbReference>
<dbReference type="SUPFAM" id="SSF55248">
    <property type="entry name" value="PCD-like"/>
    <property type="match status" value="1"/>
</dbReference>
<proteinExistence type="inferred from homology"/>
<evidence type="ECO:0000256" key="2">
    <source>
        <dbReference type="ARBA" id="ARBA00006472"/>
    </source>
</evidence>
<evidence type="ECO:0000256" key="5">
    <source>
        <dbReference type="ARBA" id="ARBA00030497"/>
    </source>
</evidence>
<dbReference type="GO" id="GO:0008124">
    <property type="term" value="F:4-alpha-hydroxytetrahydrobiopterin dehydratase activity"/>
    <property type="evidence" value="ECO:0007669"/>
    <property type="project" value="UniProtKB-EC"/>
</dbReference>
<evidence type="ECO:0000313" key="7">
    <source>
        <dbReference type="Proteomes" id="UP001370490"/>
    </source>
</evidence>
<comment type="caution">
    <text evidence="6">The sequence shown here is derived from an EMBL/GenBank/DDBJ whole genome shotgun (WGS) entry which is preliminary data.</text>
</comment>
<dbReference type="InterPro" id="IPR001533">
    <property type="entry name" value="Pterin_deHydtase"/>
</dbReference>
<dbReference type="AlphaFoldDB" id="A0AAN8UI33"/>
<accession>A0AAN8UI33</accession>
<dbReference type="EMBL" id="JBAMMX010000023">
    <property type="protein sequence ID" value="KAK6917228.1"/>
    <property type="molecule type" value="Genomic_DNA"/>
</dbReference>
<evidence type="ECO:0000256" key="1">
    <source>
        <dbReference type="ARBA" id="ARBA00001554"/>
    </source>
</evidence>
<keyword evidence="4" id="KW-0456">Lyase</keyword>
<sequence>MDGYFGTMWRFHQIRTGFMELELFVLPKKCVPCNTKDLRPMTEEAAKHLMPQVSEWSMVKEDGIMKLRRSWTVKSFKKGLEFFQAVAEVAEAEGHHPDLHLVGWNNVTIEIWTHAVGGLTENDFILANKIGGLRLHHLLRRKAVTEAVVKGKEYCGGGGFNGSAGGEGYCDLLVQEMLLRRFRDLNAMNLFGKIEFAPSDFGLAKFNLT</sequence>
<dbReference type="Pfam" id="PF01329">
    <property type="entry name" value="Pterin_4a"/>
    <property type="match status" value="1"/>
</dbReference>
<dbReference type="CDD" id="cd00913">
    <property type="entry name" value="PCD_DCoH_subfamily_a"/>
    <property type="match status" value="1"/>
</dbReference>
<organism evidence="6 7">
    <name type="scientific">Dillenia turbinata</name>
    <dbReference type="NCBI Taxonomy" id="194707"/>
    <lineage>
        <taxon>Eukaryota</taxon>
        <taxon>Viridiplantae</taxon>
        <taxon>Streptophyta</taxon>
        <taxon>Embryophyta</taxon>
        <taxon>Tracheophyta</taxon>
        <taxon>Spermatophyta</taxon>
        <taxon>Magnoliopsida</taxon>
        <taxon>eudicotyledons</taxon>
        <taxon>Gunneridae</taxon>
        <taxon>Pentapetalae</taxon>
        <taxon>Dilleniales</taxon>
        <taxon>Dilleniaceae</taxon>
        <taxon>Dillenia</taxon>
    </lineage>
</organism>
<dbReference type="GO" id="GO:0005739">
    <property type="term" value="C:mitochondrion"/>
    <property type="evidence" value="ECO:0007669"/>
    <property type="project" value="TreeGrafter"/>
</dbReference>
<dbReference type="PANTHER" id="PTHR12599:SF0">
    <property type="entry name" value="PTERIN-4-ALPHA-CARBINOLAMINE DEHYDRATASE"/>
    <property type="match status" value="1"/>
</dbReference>
<comment type="catalytic activity">
    <reaction evidence="1">
        <text>(4aS,6R)-4a-hydroxy-L-erythro-5,6,7,8-tetrahydrobiopterin = (6R)-L-erythro-6,7-dihydrobiopterin + H2O</text>
        <dbReference type="Rhea" id="RHEA:11920"/>
        <dbReference type="ChEBI" id="CHEBI:15377"/>
        <dbReference type="ChEBI" id="CHEBI:15642"/>
        <dbReference type="ChEBI" id="CHEBI:43120"/>
        <dbReference type="EC" id="4.2.1.96"/>
    </reaction>
</comment>
<dbReference type="InterPro" id="IPR036428">
    <property type="entry name" value="PCD_sf"/>
</dbReference>
<keyword evidence="7" id="KW-1185">Reference proteome</keyword>
<dbReference type="GO" id="GO:0006729">
    <property type="term" value="P:tetrahydrobiopterin biosynthetic process"/>
    <property type="evidence" value="ECO:0007669"/>
    <property type="project" value="InterPro"/>
</dbReference>
<comment type="similarity">
    <text evidence="2">Belongs to the pterin-4-alpha-carbinolamine dehydratase family.</text>
</comment>
<name>A0AAN8UI33_9MAGN</name>
<evidence type="ECO:0000256" key="4">
    <source>
        <dbReference type="ARBA" id="ARBA00023239"/>
    </source>
</evidence>
<dbReference type="EC" id="4.2.1.96" evidence="3"/>
<reference evidence="6 7" key="1">
    <citation type="submission" date="2023-12" db="EMBL/GenBank/DDBJ databases">
        <title>A high-quality genome assembly for Dillenia turbinata (Dilleniales).</title>
        <authorList>
            <person name="Chanderbali A."/>
        </authorList>
    </citation>
    <scope>NUCLEOTIDE SEQUENCE [LARGE SCALE GENOMIC DNA]</scope>
    <source>
        <strain evidence="6">LSX21</strain>
        <tissue evidence="6">Leaf</tissue>
    </source>
</reference>
<evidence type="ECO:0000256" key="3">
    <source>
        <dbReference type="ARBA" id="ARBA00013252"/>
    </source>
</evidence>